<sequence>MDETIMRFTGAVLLCLATAKVGSHPVPHNHILRLAGTSCCGAPVYIFAGCPRAYNSTINSRIQPKECNDDSTTDDQCEERCVFQSLNCNSSEPDTNSNVTDNTGIISDHYSRLNETADNPKPPNVFDDSTNFTKSNVAHTIMQRSPICAFRVNCTNSPCRSVLRAKCCCCPPKPGAMFGNGCCGSNVPRSPCTTASGGRPCLLCNSGNGLGGNNITSNINYIKGGNLLCCSGNGPGTNRIQSFINVISGDSSLVSSGDVTLLQSLCNLFIGQNFTLCGGSACRKGNTEILKDTPDFQTAALTPNGET</sequence>
<evidence type="ECO:0000256" key="1">
    <source>
        <dbReference type="SAM" id="SignalP"/>
    </source>
</evidence>
<evidence type="ECO:0000313" key="2">
    <source>
        <dbReference type="EMBL" id="BES93842.1"/>
    </source>
</evidence>
<feature type="signal peptide" evidence="1">
    <location>
        <begin position="1"/>
        <end position="23"/>
    </location>
</feature>
<name>A0ABN7AR72_9HEMI</name>
<accession>A0ABN7AR72</accession>
<feature type="chain" id="PRO_5045233022" evidence="1">
    <location>
        <begin position="24"/>
        <end position="307"/>
    </location>
</feature>
<protein>
    <submittedName>
        <fullName evidence="2">Uncharacterized protein</fullName>
    </submittedName>
</protein>
<keyword evidence="1" id="KW-0732">Signal</keyword>
<keyword evidence="3" id="KW-1185">Reference proteome</keyword>
<evidence type="ECO:0000313" key="3">
    <source>
        <dbReference type="Proteomes" id="UP001307889"/>
    </source>
</evidence>
<reference evidence="2 3" key="1">
    <citation type="submission" date="2023-09" db="EMBL/GenBank/DDBJ databases">
        <title>Nesidiocoris tenuis whole genome shotgun sequence.</title>
        <authorList>
            <person name="Shibata T."/>
            <person name="Shimoda M."/>
            <person name="Kobayashi T."/>
            <person name="Uehara T."/>
        </authorList>
    </citation>
    <scope>NUCLEOTIDE SEQUENCE [LARGE SCALE GENOMIC DNA]</scope>
    <source>
        <strain evidence="2 3">Japan</strain>
    </source>
</reference>
<gene>
    <name evidence="2" type="ORF">NTJ_06652</name>
</gene>
<dbReference type="EMBL" id="AP028912">
    <property type="protein sequence ID" value="BES93842.1"/>
    <property type="molecule type" value="Genomic_DNA"/>
</dbReference>
<organism evidence="2 3">
    <name type="scientific">Nesidiocoris tenuis</name>
    <dbReference type="NCBI Taxonomy" id="355587"/>
    <lineage>
        <taxon>Eukaryota</taxon>
        <taxon>Metazoa</taxon>
        <taxon>Ecdysozoa</taxon>
        <taxon>Arthropoda</taxon>
        <taxon>Hexapoda</taxon>
        <taxon>Insecta</taxon>
        <taxon>Pterygota</taxon>
        <taxon>Neoptera</taxon>
        <taxon>Paraneoptera</taxon>
        <taxon>Hemiptera</taxon>
        <taxon>Heteroptera</taxon>
        <taxon>Panheteroptera</taxon>
        <taxon>Cimicomorpha</taxon>
        <taxon>Miridae</taxon>
        <taxon>Dicyphina</taxon>
        <taxon>Nesidiocoris</taxon>
    </lineage>
</organism>
<proteinExistence type="predicted"/>
<dbReference type="Proteomes" id="UP001307889">
    <property type="component" value="Chromosome 4"/>
</dbReference>